<reference evidence="2 3" key="2">
    <citation type="submission" date="2018-11" db="EMBL/GenBank/DDBJ databases">
        <authorList>
            <consortium name="Pathogen Informatics"/>
        </authorList>
    </citation>
    <scope>NUCLEOTIDE SEQUENCE [LARGE SCALE GENOMIC DNA]</scope>
    <source>
        <strain evidence="2 3">MHpl1</strain>
    </source>
</reference>
<sequence length="70" mass="8137">MKFLRRIDHQRGALVTQFVHCDDCTYHVDSNRITETDGHSLAPCAMRFSRTSDETHRRDPDDDDDQNDDG</sequence>
<protein>
    <submittedName>
        <fullName evidence="4">Transcriptional regulator</fullName>
    </submittedName>
</protein>
<evidence type="ECO:0000313" key="4">
    <source>
        <dbReference type="WBParaSite" id="HPLM_0001765801-mRNA-1"/>
    </source>
</evidence>
<gene>
    <name evidence="2" type="ORF">HPLM_LOCUS17650</name>
</gene>
<evidence type="ECO:0000313" key="2">
    <source>
        <dbReference type="EMBL" id="VDO66178.1"/>
    </source>
</evidence>
<dbReference type="Proteomes" id="UP000268014">
    <property type="component" value="Unassembled WGS sequence"/>
</dbReference>
<proteinExistence type="predicted"/>
<feature type="compositionally biased region" description="Basic and acidic residues" evidence="1">
    <location>
        <begin position="50"/>
        <end position="60"/>
    </location>
</feature>
<name>A0A0N4X090_HAEPC</name>
<reference evidence="4" key="1">
    <citation type="submission" date="2017-02" db="UniProtKB">
        <authorList>
            <consortium name="WormBaseParasite"/>
        </authorList>
    </citation>
    <scope>IDENTIFICATION</scope>
</reference>
<keyword evidence="3" id="KW-1185">Reference proteome</keyword>
<evidence type="ECO:0000256" key="1">
    <source>
        <dbReference type="SAM" id="MobiDB-lite"/>
    </source>
</evidence>
<feature type="region of interest" description="Disordered" evidence="1">
    <location>
        <begin position="48"/>
        <end position="70"/>
    </location>
</feature>
<feature type="compositionally biased region" description="Acidic residues" evidence="1">
    <location>
        <begin position="61"/>
        <end position="70"/>
    </location>
</feature>
<dbReference type="EMBL" id="UZAF01020082">
    <property type="protein sequence ID" value="VDO66178.1"/>
    <property type="molecule type" value="Genomic_DNA"/>
</dbReference>
<dbReference type="AlphaFoldDB" id="A0A0N4X090"/>
<organism evidence="4">
    <name type="scientific">Haemonchus placei</name>
    <name type="common">Barber's pole worm</name>
    <dbReference type="NCBI Taxonomy" id="6290"/>
    <lineage>
        <taxon>Eukaryota</taxon>
        <taxon>Metazoa</taxon>
        <taxon>Ecdysozoa</taxon>
        <taxon>Nematoda</taxon>
        <taxon>Chromadorea</taxon>
        <taxon>Rhabditida</taxon>
        <taxon>Rhabditina</taxon>
        <taxon>Rhabditomorpha</taxon>
        <taxon>Strongyloidea</taxon>
        <taxon>Trichostrongylidae</taxon>
        <taxon>Haemonchus</taxon>
    </lineage>
</organism>
<evidence type="ECO:0000313" key="3">
    <source>
        <dbReference type="Proteomes" id="UP000268014"/>
    </source>
</evidence>
<accession>A0A0N4X090</accession>
<dbReference type="WBParaSite" id="HPLM_0001765801-mRNA-1">
    <property type="protein sequence ID" value="HPLM_0001765801-mRNA-1"/>
    <property type="gene ID" value="HPLM_0001765801"/>
</dbReference>